<dbReference type="Proteomes" id="UP000076632">
    <property type="component" value="Unassembled WGS sequence"/>
</dbReference>
<dbReference type="InterPro" id="IPR052772">
    <property type="entry name" value="Endo/PolyKinase_Domain-Protein"/>
</dbReference>
<evidence type="ECO:0000256" key="1">
    <source>
        <dbReference type="SAM" id="MobiDB-lite"/>
    </source>
</evidence>
<protein>
    <recommendedName>
        <fullName evidence="6">Smr domain-containing protein</fullName>
    </recommendedName>
</protein>
<feature type="region of interest" description="Disordered" evidence="1">
    <location>
        <begin position="179"/>
        <end position="246"/>
    </location>
</feature>
<dbReference type="InterPro" id="IPR002625">
    <property type="entry name" value="Smr_dom"/>
</dbReference>
<reference evidence="4 5" key="1">
    <citation type="journal article" date="2016" name="Fungal Biol.">
        <title>The genome of Xylona heveae provides a window into fungal endophytism.</title>
        <authorList>
            <person name="Gazis R."/>
            <person name="Kuo A."/>
            <person name="Riley R."/>
            <person name="LaButti K."/>
            <person name="Lipzen A."/>
            <person name="Lin J."/>
            <person name="Amirebrahimi M."/>
            <person name="Hesse C.N."/>
            <person name="Spatafora J.W."/>
            <person name="Henrissat B."/>
            <person name="Hainaut M."/>
            <person name="Grigoriev I.V."/>
            <person name="Hibbett D.S."/>
        </authorList>
    </citation>
    <scope>NUCLEOTIDE SEQUENCE [LARGE SCALE GENOMIC DNA]</scope>
    <source>
        <strain evidence="4 5">TC161</strain>
    </source>
</reference>
<feature type="domain" description="Smr" evidence="2">
    <location>
        <begin position="458"/>
        <end position="542"/>
    </location>
</feature>
<dbReference type="Pfam" id="PF26286">
    <property type="entry name" value="UBA_10"/>
    <property type="match status" value="1"/>
</dbReference>
<proteinExistence type="predicted"/>
<name>A0A165FHV4_XYLHT</name>
<accession>A0A165FHV4</accession>
<dbReference type="GO" id="GO:0005634">
    <property type="term" value="C:nucleus"/>
    <property type="evidence" value="ECO:0007669"/>
    <property type="project" value="TreeGrafter"/>
</dbReference>
<dbReference type="InterPro" id="IPR009060">
    <property type="entry name" value="UBA-like_sf"/>
</dbReference>
<feature type="compositionally biased region" description="Basic and acidic residues" evidence="1">
    <location>
        <begin position="218"/>
        <end position="227"/>
    </location>
</feature>
<evidence type="ECO:0008006" key="6">
    <source>
        <dbReference type="Google" id="ProtNLM"/>
    </source>
</evidence>
<dbReference type="PROSITE" id="PS50828">
    <property type="entry name" value="SMR"/>
    <property type="match status" value="1"/>
</dbReference>
<dbReference type="Gene3D" id="3.30.1370.110">
    <property type="match status" value="1"/>
</dbReference>
<dbReference type="PROSITE" id="PS51140">
    <property type="entry name" value="CUE"/>
    <property type="match status" value="1"/>
</dbReference>
<dbReference type="InterPro" id="IPR003892">
    <property type="entry name" value="CUE"/>
</dbReference>
<evidence type="ECO:0000259" key="3">
    <source>
        <dbReference type="PROSITE" id="PS51140"/>
    </source>
</evidence>
<dbReference type="GO" id="GO:0043130">
    <property type="term" value="F:ubiquitin binding"/>
    <property type="evidence" value="ECO:0007669"/>
    <property type="project" value="InterPro"/>
</dbReference>
<dbReference type="SUPFAM" id="SSF160443">
    <property type="entry name" value="SMR domain-like"/>
    <property type="match status" value="1"/>
</dbReference>
<dbReference type="SMART" id="SM01162">
    <property type="entry name" value="DUF1771"/>
    <property type="match status" value="1"/>
</dbReference>
<dbReference type="OrthoDB" id="443981at2759"/>
<dbReference type="CDD" id="cd14279">
    <property type="entry name" value="CUE"/>
    <property type="match status" value="1"/>
</dbReference>
<dbReference type="AlphaFoldDB" id="A0A165FHV4"/>
<sequence length="546" mass="58696">MAEIIATLEKEYCPPIDSALFSAIVSDYDLSYEAALDEVRGTLEVLKQSALLEENTDFDPSGSSGALLEQEVTPENGNSEQTRSRAESGDVCSRAGETDLTSVSRSVSSLCLNGSEVDTGIGNSSTSRALQSLDPQSKISLLREMFPALSEFSISFALKKTNDNFDRAVEDLLNQVFFEEQQTNPEGPIRSKGVDGFADDDDLAFGPKTRSKKKKNKARFDNKENRRPRFSPAVSSGETSPSPHSRWEMAKTHIDFIASRVSISPKTVASIYHKNGASLQVAIIAILDSELENNPSSSSENVILESNAIELGEEFPALSPEQLLALVRITHPSTAAAHELARAATSKSTNDAGGGLKIITQYAPINLSSSGSSTPTVVPSPNVDLSTANTLATSYEVARHKAFGQASVAYRKSRSDPLMGAAAAYYSSLGRDYDTKVKRYDAAAAEALVDAQSSSTELDLHGVNVKDAIRITREKVTSWWAGLGEARIDGRSGIGRGYRIITGVGYHSEGGRGRLGPAVGRMLIREGWKVEFGEGIMVVTGVARTR</sequence>
<dbReference type="InterPro" id="IPR058864">
    <property type="entry name" value="UBA_10"/>
</dbReference>
<gene>
    <name evidence="4" type="ORF">L228DRAFT_269409</name>
</gene>
<dbReference type="PANTHER" id="PTHR46535:SF1">
    <property type="entry name" value="NEDD4-BINDING PROTEIN 2"/>
    <property type="match status" value="1"/>
</dbReference>
<feature type="region of interest" description="Disordered" evidence="1">
    <location>
        <begin position="56"/>
        <end position="97"/>
    </location>
</feature>
<dbReference type="Pfam" id="PF08590">
    <property type="entry name" value="DUF1771"/>
    <property type="match status" value="1"/>
</dbReference>
<keyword evidence="5" id="KW-1185">Reference proteome</keyword>
<dbReference type="Pfam" id="PF02845">
    <property type="entry name" value="CUE"/>
    <property type="match status" value="1"/>
</dbReference>
<organism evidence="4 5">
    <name type="scientific">Xylona heveae (strain CBS 132557 / TC161)</name>
    <dbReference type="NCBI Taxonomy" id="1328760"/>
    <lineage>
        <taxon>Eukaryota</taxon>
        <taxon>Fungi</taxon>
        <taxon>Dikarya</taxon>
        <taxon>Ascomycota</taxon>
        <taxon>Pezizomycotina</taxon>
        <taxon>Xylonomycetes</taxon>
        <taxon>Xylonales</taxon>
        <taxon>Xylonaceae</taxon>
        <taxon>Xylona</taxon>
    </lineage>
</organism>
<feature type="compositionally biased region" description="Polar residues" evidence="1">
    <location>
        <begin position="233"/>
        <end position="243"/>
    </location>
</feature>
<dbReference type="PANTHER" id="PTHR46535">
    <property type="entry name" value="NEDD4-BINDING PROTEIN 2"/>
    <property type="match status" value="1"/>
</dbReference>
<dbReference type="GeneID" id="28900410"/>
<dbReference type="EMBL" id="KV407461">
    <property type="protein sequence ID" value="KZF20997.1"/>
    <property type="molecule type" value="Genomic_DNA"/>
</dbReference>
<dbReference type="InterPro" id="IPR036063">
    <property type="entry name" value="Smr_dom_sf"/>
</dbReference>
<dbReference type="SUPFAM" id="SSF46934">
    <property type="entry name" value="UBA-like"/>
    <property type="match status" value="1"/>
</dbReference>
<evidence type="ECO:0000259" key="2">
    <source>
        <dbReference type="PROSITE" id="PS50828"/>
    </source>
</evidence>
<dbReference type="RefSeq" id="XP_018186552.1">
    <property type="nucleotide sequence ID" value="XM_018335273.1"/>
</dbReference>
<dbReference type="InParanoid" id="A0A165FHV4"/>
<dbReference type="InterPro" id="IPR013899">
    <property type="entry name" value="DUF1771"/>
</dbReference>
<evidence type="ECO:0000313" key="5">
    <source>
        <dbReference type="Proteomes" id="UP000076632"/>
    </source>
</evidence>
<dbReference type="OMA" id="ELENEYC"/>
<evidence type="ECO:0000313" key="4">
    <source>
        <dbReference type="EMBL" id="KZF20997.1"/>
    </source>
</evidence>
<dbReference type="STRING" id="1328760.A0A165FHV4"/>
<feature type="domain" description="CUE" evidence="3">
    <location>
        <begin position="134"/>
        <end position="177"/>
    </location>
</feature>
<dbReference type="GO" id="GO:0004519">
    <property type="term" value="F:endonuclease activity"/>
    <property type="evidence" value="ECO:0007669"/>
    <property type="project" value="TreeGrafter"/>
</dbReference>